<dbReference type="Pfam" id="PF11781">
    <property type="entry name" value="Zn_ribbon_RRN7"/>
    <property type="match status" value="1"/>
</dbReference>
<reference evidence="14 15" key="2">
    <citation type="journal article" date="2013" name="PLoS Genet.">
        <title>Comparative genome structure, secondary metabolite, and effector coding capacity across Cochliobolus pathogens.</title>
        <authorList>
            <person name="Condon B.J."/>
            <person name="Leng Y."/>
            <person name="Wu D."/>
            <person name="Bushley K.E."/>
            <person name="Ohm R.A."/>
            <person name="Otillar R."/>
            <person name="Martin J."/>
            <person name="Schackwitz W."/>
            <person name="Grimwood J."/>
            <person name="MohdZainudin N."/>
            <person name="Xue C."/>
            <person name="Wang R."/>
            <person name="Manning V.A."/>
            <person name="Dhillon B."/>
            <person name="Tu Z.J."/>
            <person name="Steffenson B.J."/>
            <person name="Salamov A."/>
            <person name="Sun H."/>
            <person name="Lowry S."/>
            <person name="LaButti K."/>
            <person name="Han J."/>
            <person name="Copeland A."/>
            <person name="Lindquist E."/>
            <person name="Barry K."/>
            <person name="Schmutz J."/>
            <person name="Baker S.E."/>
            <person name="Ciuffetti L.M."/>
            <person name="Grigoriev I.V."/>
            <person name="Zhong S."/>
            <person name="Turgeon B.G."/>
        </authorList>
    </citation>
    <scope>NUCLEOTIDE SEQUENCE [LARGE SCALE GENOMIC DNA]</scope>
    <source>
        <strain evidence="15">28A</strain>
    </source>
</reference>
<evidence type="ECO:0000313" key="14">
    <source>
        <dbReference type="EMBL" id="EOA86215.1"/>
    </source>
</evidence>
<accession>R0IMH9</accession>
<evidence type="ECO:0000256" key="1">
    <source>
        <dbReference type="ARBA" id="ARBA00004604"/>
    </source>
</evidence>
<evidence type="ECO:0000256" key="8">
    <source>
        <dbReference type="ARBA" id="ARBA00023163"/>
    </source>
</evidence>
<evidence type="ECO:0000256" key="10">
    <source>
        <dbReference type="SAM" id="MobiDB-lite"/>
    </source>
</evidence>
<dbReference type="Pfam" id="PF20645">
    <property type="entry name" value="Rrn7_cyclin_C"/>
    <property type="match status" value="1"/>
</dbReference>
<keyword evidence="15" id="KW-1185">Reference proteome</keyword>
<organism evidence="14 15">
    <name type="scientific">Exserohilum turcicum (strain 28A)</name>
    <name type="common">Northern leaf blight fungus</name>
    <name type="synonym">Setosphaeria turcica</name>
    <dbReference type="NCBI Taxonomy" id="671987"/>
    <lineage>
        <taxon>Eukaryota</taxon>
        <taxon>Fungi</taxon>
        <taxon>Dikarya</taxon>
        <taxon>Ascomycota</taxon>
        <taxon>Pezizomycotina</taxon>
        <taxon>Dothideomycetes</taxon>
        <taxon>Pleosporomycetidae</taxon>
        <taxon>Pleosporales</taxon>
        <taxon>Pleosporineae</taxon>
        <taxon>Pleosporaceae</taxon>
        <taxon>Exserohilum</taxon>
    </lineage>
</organism>
<dbReference type="GO" id="GO:0070860">
    <property type="term" value="C:RNA polymerase I core factor complex"/>
    <property type="evidence" value="ECO:0007669"/>
    <property type="project" value="InterPro"/>
</dbReference>
<evidence type="ECO:0008006" key="16">
    <source>
        <dbReference type="Google" id="ProtNLM"/>
    </source>
</evidence>
<dbReference type="Pfam" id="PF20644">
    <property type="entry name" value="Rrn7_cyclin_N"/>
    <property type="match status" value="1"/>
</dbReference>
<keyword evidence="6" id="KW-0805">Transcription regulation</keyword>
<protein>
    <recommendedName>
        <fullName evidence="16">RRN7-type domain-containing protein</fullName>
    </recommendedName>
</protein>
<dbReference type="eggNOG" id="ENOG502RYCI">
    <property type="taxonomic scope" value="Eukaryota"/>
</dbReference>
<evidence type="ECO:0000259" key="11">
    <source>
        <dbReference type="Pfam" id="PF11781"/>
    </source>
</evidence>
<dbReference type="Proteomes" id="UP000016935">
    <property type="component" value="Unassembled WGS sequence"/>
</dbReference>
<evidence type="ECO:0000256" key="7">
    <source>
        <dbReference type="ARBA" id="ARBA00023125"/>
    </source>
</evidence>
<dbReference type="STRING" id="671987.R0IMH9"/>
<dbReference type="AlphaFoldDB" id="R0IMH9"/>
<gene>
    <name evidence="14" type="ORF">SETTUDRAFT_110134</name>
</gene>
<feature type="domain" description="Rrn7/TAF1B N-terminal cyclin" evidence="12">
    <location>
        <begin position="84"/>
        <end position="217"/>
    </location>
</feature>
<evidence type="ECO:0000256" key="4">
    <source>
        <dbReference type="ARBA" id="ARBA00022771"/>
    </source>
</evidence>
<dbReference type="InterPro" id="IPR033599">
    <property type="entry name" value="TAF1B/Rrn7"/>
</dbReference>
<keyword evidence="9" id="KW-0539">Nucleus</keyword>
<dbReference type="HOGENOM" id="CLU_016553_2_2_1"/>
<evidence type="ECO:0000256" key="9">
    <source>
        <dbReference type="ARBA" id="ARBA00023242"/>
    </source>
</evidence>
<keyword evidence="7" id="KW-0238">DNA-binding</keyword>
<proteinExistence type="inferred from homology"/>
<evidence type="ECO:0000259" key="12">
    <source>
        <dbReference type="Pfam" id="PF20644"/>
    </source>
</evidence>
<dbReference type="GO" id="GO:0008270">
    <property type="term" value="F:zinc ion binding"/>
    <property type="evidence" value="ECO:0007669"/>
    <property type="project" value="UniProtKB-KW"/>
</dbReference>
<dbReference type="InterPro" id="IPR021752">
    <property type="entry name" value="TF_Rrn7_Zf"/>
</dbReference>
<feature type="domain" description="Rrn7/TAF1B C-terminal cyclin" evidence="13">
    <location>
        <begin position="237"/>
        <end position="366"/>
    </location>
</feature>
<keyword evidence="4" id="KW-0863">Zinc-finger</keyword>
<dbReference type="GO" id="GO:0001164">
    <property type="term" value="F:RNA polymerase I core promoter sequence-specific DNA binding"/>
    <property type="evidence" value="ECO:0007669"/>
    <property type="project" value="InterPro"/>
</dbReference>
<feature type="region of interest" description="Disordered" evidence="10">
    <location>
        <begin position="144"/>
        <end position="165"/>
    </location>
</feature>
<dbReference type="PANTHER" id="PTHR31576">
    <property type="entry name" value="TATA BOX-BINDING PROTEIN-ASSOCIATED FACTOR RNA POLYMERASE I SUBUNIT B"/>
    <property type="match status" value="1"/>
</dbReference>
<keyword evidence="5" id="KW-0862">Zinc</keyword>
<dbReference type="EMBL" id="KB908604">
    <property type="protein sequence ID" value="EOA86215.1"/>
    <property type="molecule type" value="Genomic_DNA"/>
</dbReference>
<dbReference type="GO" id="GO:0042790">
    <property type="term" value="P:nucleolar large rRNA transcription by RNA polymerase I"/>
    <property type="evidence" value="ECO:0007669"/>
    <property type="project" value="TreeGrafter"/>
</dbReference>
<feature type="domain" description="RRN7-type" evidence="11">
    <location>
        <begin position="3"/>
        <end position="35"/>
    </location>
</feature>
<keyword evidence="3" id="KW-0479">Metal-binding</keyword>
<dbReference type="OrthoDB" id="428577at2759"/>
<dbReference type="InterPro" id="IPR048540">
    <property type="entry name" value="Rrn7_cyclin_N"/>
</dbReference>
<dbReference type="InterPro" id="IPR048538">
    <property type="entry name" value="Rrn7_cyclin_C"/>
</dbReference>
<evidence type="ECO:0000259" key="13">
    <source>
        <dbReference type="Pfam" id="PF20645"/>
    </source>
</evidence>
<keyword evidence="8" id="KW-0804">Transcription</keyword>
<dbReference type="RefSeq" id="XP_008026208.1">
    <property type="nucleotide sequence ID" value="XM_008028017.1"/>
</dbReference>
<evidence type="ECO:0000256" key="5">
    <source>
        <dbReference type="ARBA" id="ARBA00022833"/>
    </source>
</evidence>
<evidence type="ECO:0000313" key="15">
    <source>
        <dbReference type="Proteomes" id="UP000016935"/>
    </source>
</evidence>
<evidence type="ECO:0000256" key="3">
    <source>
        <dbReference type="ARBA" id="ARBA00022723"/>
    </source>
</evidence>
<comment type="subcellular location">
    <subcellularLocation>
        <location evidence="1">Nucleus</location>
        <location evidence="1">Nucleolus</location>
    </subcellularLocation>
</comment>
<evidence type="ECO:0000256" key="2">
    <source>
        <dbReference type="ARBA" id="ARBA00006899"/>
    </source>
</evidence>
<dbReference type="PANTHER" id="PTHR31576:SF2">
    <property type="entry name" value="TATA BOX-BINDING PROTEIN-ASSOCIATED FACTOR RNA POLYMERASE I SUBUNIT B"/>
    <property type="match status" value="1"/>
</dbReference>
<comment type="similarity">
    <text evidence="2">Belongs to the RRN7/TAF1B family.</text>
</comment>
<reference evidence="14 15" key="1">
    <citation type="journal article" date="2012" name="PLoS Pathog.">
        <title>Diverse lifestyles and strategies of plant pathogenesis encoded in the genomes of eighteen Dothideomycetes fungi.</title>
        <authorList>
            <person name="Ohm R.A."/>
            <person name="Feau N."/>
            <person name="Henrissat B."/>
            <person name="Schoch C.L."/>
            <person name="Horwitz B.A."/>
            <person name="Barry K.W."/>
            <person name="Condon B.J."/>
            <person name="Copeland A.C."/>
            <person name="Dhillon B."/>
            <person name="Glaser F."/>
            <person name="Hesse C.N."/>
            <person name="Kosti I."/>
            <person name="LaButti K."/>
            <person name="Lindquist E.A."/>
            <person name="Lucas S."/>
            <person name="Salamov A.A."/>
            <person name="Bradshaw R.E."/>
            <person name="Ciuffetti L."/>
            <person name="Hamelin R.C."/>
            <person name="Kema G.H.J."/>
            <person name="Lawrence C."/>
            <person name="Scott J.A."/>
            <person name="Spatafora J.W."/>
            <person name="Turgeon B.G."/>
            <person name="de Wit P.J.G.M."/>
            <person name="Zhong S."/>
            <person name="Goodwin S.B."/>
            <person name="Grigoriev I.V."/>
        </authorList>
    </citation>
    <scope>NUCLEOTIDE SEQUENCE [LARGE SCALE GENOMIC DNA]</scope>
    <source>
        <strain evidence="15">28A</strain>
    </source>
</reference>
<sequence length="453" mass="51872">MATKGPVCGVENCRSRRYEEGDDGRLYCQNGHQQAAVVRGEDDDDYISAARTVTRKKKTAEEEDKTSDKIFKGPQAFDLYLKCLQLVLRHQLWFLVRDKGLPAELEALVYDLWSLRIAQLEDKIASNEDPSSNPQSQSQVFNTLESGDDATDTEKGHVSSMMRKRDRRLSTAPNLNDCVLLCYLGITTLRLPFTPGDLYAWVADGKLAYCRAIKLLPLAMRDRLPPTYRANLDPIAPLTYTRFYRTLTDLQTSYDADHGILWPPLNFSLLSYRYLRELALPLELYAATKRLGDLLGYDFAPHYEGKKRLGIRHLPEAQLVSCIIVCIKILYPFDQEQRQWGLSTQHTMTAMNWDVWCKEMRLPLHHEFDVVKAVHSAMEPVPNVADEDGQTLRAGQAYPRWRTRGELPEAARLLFEKARRLAGLSMNMLILAVGFTEARIEQWKRLQRQTTDG</sequence>
<dbReference type="GeneID" id="19395396"/>
<name>R0IMH9_EXST2</name>
<evidence type="ECO:0000256" key="6">
    <source>
        <dbReference type="ARBA" id="ARBA00023015"/>
    </source>
</evidence>